<dbReference type="Proteomes" id="UP000445309">
    <property type="component" value="Unassembled WGS sequence"/>
</dbReference>
<sequence length="106" mass="12402">MDIIKWLESWYKLNCDGDWEHSYGVKIETIDNPGWSVKIDLVDTLLENVHIEYSLIETSETDWYGYSIKNSIFNAAGDPTKLLFLIELFKSIVEEYDTVYVSKLLE</sequence>
<gene>
    <name evidence="1" type="ORF">CHRY9393_01372</name>
</gene>
<proteinExistence type="predicted"/>
<reference evidence="1 2" key="1">
    <citation type="submission" date="2020-01" db="EMBL/GenBank/DDBJ databases">
        <authorList>
            <person name="Rodrigo-Torres L."/>
            <person name="Arahal R. D."/>
            <person name="Lucena T."/>
        </authorList>
    </citation>
    <scope>NUCLEOTIDE SEQUENCE [LARGE SCALE GENOMIC DNA]</scope>
    <source>
        <strain evidence="1 2">CECT 9393</strain>
    </source>
</reference>
<dbReference type="EMBL" id="CACVBY010000024">
    <property type="protein sequence ID" value="CAA7387070.1"/>
    <property type="molecule type" value="Genomic_DNA"/>
</dbReference>
<evidence type="ECO:0008006" key="3">
    <source>
        <dbReference type="Google" id="ProtNLM"/>
    </source>
</evidence>
<dbReference type="AlphaFoldDB" id="A0A6N4XUX4"/>
<accession>A0A6N4XUX4</accession>
<dbReference type="RefSeq" id="WP_162072641.1">
    <property type="nucleotide sequence ID" value="NZ_CACVBY010000024.1"/>
</dbReference>
<organism evidence="1 2">
    <name type="scientific">Chryseobacterium fistulae</name>
    <dbReference type="NCBI Taxonomy" id="2675058"/>
    <lineage>
        <taxon>Bacteria</taxon>
        <taxon>Pseudomonadati</taxon>
        <taxon>Bacteroidota</taxon>
        <taxon>Flavobacteriia</taxon>
        <taxon>Flavobacteriales</taxon>
        <taxon>Weeksellaceae</taxon>
        <taxon>Chryseobacterium group</taxon>
        <taxon>Chryseobacterium</taxon>
    </lineage>
</organism>
<evidence type="ECO:0000313" key="2">
    <source>
        <dbReference type="Proteomes" id="UP000445309"/>
    </source>
</evidence>
<dbReference type="Pfam" id="PF15580">
    <property type="entry name" value="Imm53"/>
    <property type="match status" value="1"/>
</dbReference>
<name>A0A6N4XUX4_9FLAO</name>
<protein>
    <recommendedName>
        <fullName evidence="3">Immunity protein 53</fullName>
    </recommendedName>
</protein>
<dbReference type="InterPro" id="IPR028228">
    <property type="entry name" value="Imm53"/>
</dbReference>
<keyword evidence="2" id="KW-1185">Reference proteome</keyword>
<evidence type="ECO:0000313" key="1">
    <source>
        <dbReference type="EMBL" id="CAA7387070.1"/>
    </source>
</evidence>